<keyword evidence="3" id="KW-1185">Reference proteome</keyword>
<accession>A0A3B6FGB5</accession>
<dbReference type="PANTHER" id="PTHR32133">
    <property type="entry name" value="OS07G0120400 PROTEIN"/>
    <property type="match status" value="1"/>
</dbReference>
<dbReference type="SUPFAM" id="SSF81383">
    <property type="entry name" value="F-box domain"/>
    <property type="match status" value="1"/>
</dbReference>
<reference evidence="2" key="1">
    <citation type="submission" date="2018-08" db="EMBL/GenBank/DDBJ databases">
        <authorList>
            <person name="Rossello M."/>
        </authorList>
    </citation>
    <scope>NUCLEOTIDE SEQUENCE [LARGE SCALE GENOMIC DNA]</scope>
    <source>
        <strain evidence="2">cv. Chinese Spring</strain>
    </source>
</reference>
<dbReference type="PANTHER" id="PTHR32133:SF266">
    <property type="entry name" value="F-BOX DOMAIN-CONTAINING PROTEIN"/>
    <property type="match status" value="1"/>
</dbReference>
<dbReference type="Gramene" id="TraesROB_scaffold_043117_01G000100.1">
    <property type="protein sequence ID" value="TraesROB_scaffold_043117_01G000100.1"/>
    <property type="gene ID" value="TraesROB_scaffold_043117_01G000100"/>
</dbReference>
<dbReference type="Proteomes" id="UP000019116">
    <property type="component" value="Chromosome 3B"/>
</dbReference>
<name>A0A3B6FGB5_WHEAT</name>
<dbReference type="Pfam" id="PF23635">
    <property type="entry name" value="Beta-prop_AT5G49610-like"/>
    <property type="match status" value="1"/>
</dbReference>
<dbReference type="InterPro" id="IPR036047">
    <property type="entry name" value="F-box-like_dom_sf"/>
</dbReference>
<dbReference type="OrthoDB" id="625245at2759"/>
<evidence type="ECO:0000313" key="2">
    <source>
        <dbReference type="EnsemblPlants" id="TraesCS3B02G076400.1"/>
    </source>
</evidence>
<reference evidence="2" key="2">
    <citation type="submission" date="2018-10" db="UniProtKB">
        <authorList>
            <consortium name="EnsemblPlants"/>
        </authorList>
    </citation>
    <scope>IDENTIFICATION</scope>
</reference>
<dbReference type="Gramene" id="TraesCS3B02G076400.1">
    <property type="protein sequence ID" value="TraesCS3B02G076400.1"/>
    <property type="gene ID" value="TraesCS3B02G076400"/>
</dbReference>
<evidence type="ECO:0000259" key="1">
    <source>
        <dbReference type="Pfam" id="PF23635"/>
    </source>
</evidence>
<feature type="domain" description="F-box protein AT5G49610-like beta-propeller" evidence="1">
    <location>
        <begin position="117"/>
        <end position="383"/>
    </location>
</feature>
<dbReference type="STRING" id="4565.A0A3B6FGB5"/>
<dbReference type="Gramene" id="TraesCAD_scaffold_014007_01G000100.1">
    <property type="protein sequence ID" value="TraesCAD_scaffold_014007_01G000100.1"/>
    <property type="gene ID" value="TraesCAD_scaffold_014007_01G000100"/>
</dbReference>
<protein>
    <recommendedName>
        <fullName evidence="1">F-box protein AT5G49610-like beta-propeller domain-containing protein</fullName>
    </recommendedName>
</protein>
<proteinExistence type="predicted"/>
<evidence type="ECO:0000313" key="3">
    <source>
        <dbReference type="Proteomes" id="UP000019116"/>
    </source>
</evidence>
<dbReference type="OMA" id="PDHIPRE"/>
<dbReference type="EnsemblPlants" id="TraesCS3B02G076400.1">
    <property type="protein sequence ID" value="TraesCS3B02G076400.1"/>
    <property type="gene ID" value="TraesCS3B02G076400"/>
</dbReference>
<dbReference type="AlphaFoldDB" id="A0A3B6FGB5"/>
<dbReference type="InterPro" id="IPR056594">
    <property type="entry name" value="AT5G49610-like_b-prop"/>
</dbReference>
<sequence>MSESKGADMTCCSVPDGDDLLWQILLRLPQQLSSLPRASAFCKRWRPFATDLMFLRNFYAHHGKPPLLGVFEFRDSMVFTSVLDTPDHIPRERFDLQRYSCRHEYGTPSGPPHRNEVLCCRQGRVLTIEHVCKELIVYTPVTGEQRHMAIPSDFKTFVYHISGAVLCAASNQGHVHGGCHSSPFKVVLVIMNQQDDHRPLACVYSSETGSWGKLISTDIPYLIFTAHRPGSLVGGALYWLVTTMSCRNDMLKFDLEEQTLAVINGPPVTDRPLCCQIIQAEAKDGAVGFSVLSYPRLQMWQGIMNIPGVATWVMWKTIEMNNILGLPPQIQAGWRGFETILGYSEDTYAIFIYVDTSVYMVQLKSMQSKRLHKTIYINDYHPLTGFYSPGITIAGGCDGAEVLHDALG</sequence>
<organism evidence="2">
    <name type="scientific">Triticum aestivum</name>
    <name type="common">Wheat</name>
    <dbReference type="NCBI Taxonomy" id="4565"/>
    <lineage>
        <taxon>Eukaryota</taxon>
        <taxon>Viridiplantae</taxon>
        <taxon>Streptophyta</taxon>
        <taxon>Embryophyta</taxon>
        <taxon>Tracheophyta</taxon>
        <taxon>Spermatophyta</taxon>
        <taxon>Magnoliopsida</taxon>
        <taxon>Liliopsida</taxon>
        <taxon>Poales</taxon>
        <taxon>Poaceae</taxon>
        <taxon>BOP clade</taxon>
        <taxon>Pooideae</taxon>
        <taxon>Triticodae</taxon>
        <taxon>Triticeae</taxon>
        <taxon>Triticinae</taxon>
        <taxon>Triticum</taxon>
    </lineage>
</organism>